<organism evidence="4 5">
    <name type="scientific">Actinomarinicola tropica</name>
    <dbReference type="NCBI Taxonomy" id="2789776"/>
    <lineage>
        <taxon>Bacteria</taxon>
        <taxon>Bacillati</taxon>
        <taxon>Actinomycetota</taxon>
        <taxon>Acidimicrobiia</taxon>
        <taxon>Acidimicrobiales</taxon>
        <taxon>Iamiaceae</taxon>
        <taxon>Actinomarinicola</taxon>
    </lineage>
</organism>
<feature type="domain" description="ParB-like N-terminal" evidence="3">
    <location>
        <begin position="24"/>
        <end position="113"/>
    </location>
</feature>
<comment type="similarity">
    <text evidence="1">Belongs to the ParB family.</text>
</comment>
<dbReference type="GO" id="GO:0007059">
    <property type="term" value="P:chromosome segregation"/>
    <property type="evidence" value="ECO:0007669"/>
    <property type="project" value="TreeGrafter"/>
</dbReference>
<evidence type="ECO:0000256" key="2">
    <source>
        <dbReference type="SAM" id="MobiDB-lite"/>
    </source>
</evidence>
<dbReference type="Gene3D" id="3.90.1530.30">
    <property type="match status" value="1"/>
</dbReference>
<dbReference type="Proteomes" id="UP000334019">
    <property type="component" value="Chromosome"/>
</dbReference>
<dbReference type="EMBL" id="CP045851">
    <property type="protein sequence ID" value="QGG94095.1"/>
    <property type="molecule type" value="Genomic_DNA"/>
</dbReference>
<evidence type="ECO:0000259" key="3">
    <source>
        <dbReference type="SMART" id="SM00470"/>
    </source>
</evidence>
<feature type="region of interest" description="Disordered" evidence="2">
    <location>
        <begin position="296"/>
        <end position="331"/>
    </location>
</feature>
<dbReference type="GO" id="GO:0005694">
    <property type="term" value="C:chromosome"/>
    <property type="evidence" value="ECO:0007669"/>
    <property type="project" value="TreeGrafter"/>
</dbReference>
<accession>A0A5Q2RLN0</accession>
<dbReference type="KEGG" id="atq:GH723_02685"/>
<dbReference type="InterPro" id="IPR004437">
    <property type="entry name" value="ParB/RepB/Spo0J"/>
</dbReference>
<dbReference type="InterPro" id="IPR050336">
    <property type="entry name" value="Chromosome_partition/occlusion"/>
</dbReference>
<dbReference type="SUPFAM" id="SSF109709">
    <property type="entry name" value="KorB DNA-binding domain-like"/>
    <property type="match status" value="1"/>
</dbReference>
<dbReference type="InterPro" id="IPR003115">
    <property type="entry name" value="ParB_N"/>
</dbReference>
<feature type="compositionally biased region" description="Acidic residues" evidence="2">
    <location>
        <begin position="460"/>
        <end position="482"/>
    </location>
</feature>
<dbReference type="GO" id="GO:0003677">
    <property type="term" value="F:DNA binding"/>
    <property type="evidence" value="ECO:0007669"/>
    <property type="project" value="InterPro"/>
</dbReference>
<feature type="region of interest" description="Disordered" evidence="2">
    <location>
        <begin position="451"/>
        <end position="482"/>
    </location>
</feature>
<dbReference type="AlphaFoldDB" id="A0A5Q2RLN0"/>
<dbReference type="SUPFAM" id="SSF110849">
    <property type="entry name" value="ParB/Sulfiredoxin"/>
    <property type="match status" value="1"/>
</dbReference>
<feature type="compositionally biased region" description="Basic and acidic residues" evidence="2">
    <location>
        <begin position="311"/>
        <end position="329"/>
    </location>
</feature>
<dbReference type="Gene3D" id="1.10.10.2830">
    <property type="match status" value="1"/>
</dbReference>
<protein>
    <submittedName>
        <fullName evidence="4">ParB/RepB/Spo0J family partition protein</fullName>
    </submittedName>
</protein>
<evidence type="ECO:0000256" key="1">
    <source>
        <dbReference type="ARBA" id="ARBA00006295"/>
    </source>
</evidence>
<reference evidence="4 5" key="1">
    <citation type="submission" date="2019-11" db="EMBL/GenBank/DDBJ databases">
        <authorList>
            <person name="He Y."/>
        </authorList>
    </citation>
    <scope>NUCLEOTIDE SEQUENCE [LARGE SCALE GENOMIC DNA]</scope>
    <source>
        <strain evidence="4 5">SCSIO 58843</strain>
    </source>
</reference>
<dbReference type="InterPro" id="IPR036086">
    <property type="entry name" value="ParB/Sulfiredoxin_sf"/>
</dbReference>
<name>A0A5Q2RLN0_9ACTN</name>
<dbReference type="SMART" id="SM00470">
    <property type="entry name" value="ParB"/>
    <property type="match status" value="1"/>
</dbReference>
<keyword evidence="5" id="KW-1185">Reference proteome</keyword>
<dbReference type="NCBIfam" id="TIGR00180">
    <property type="entry name" value="parB_part"/>
    <property type="match status" value="1"/>
</dbReference>
<dbReference type="PANTHER" id="PTHR33375">
    <property type="entry name" value="CHROMOSOME-PARTITIONING PROTEIN PARB-RELATED"/>
    <property type="match status" value="1"/>
</dbReference>
<dbReference type="RefSeq" id="WP_153758201.1">
    <property type="nucleotide sequence ID" value="NZ_CP045851.1"/>
</dbReference>
<sequence length="482" mass="51301">MTTTDPTHNIDTGDDMMSGEPELCWLNLADLAAHPDNPRTSLGDLTELVRSIRAHGILEPLVVLPADTDGVYRIIAGHRRHAAGLKAGVSDVPAVVRPMSPAEVIEAMLSENVNRSDLTVAEEVRAIERLMSLDDGLTPAKLCKRIGRSQAWVRSRMAVTILPARWRTALDTGDLTLAAGEAAATVADLGPDHLDAVCDQLAQSRWGDPVRVVANYRDDLRRAEAYQRALDKAQASGDRVFTSEDPAPDKAKRLGELFDPDGCTAHRGEPCHAVVVRRTGWGDGYERAEVCTDPRRHAPNRVGTATGSDLATDRIPTRHRSGSGDDSHAKRAGRLARLAHAADTFAKARGGFGQTDLTRVALRGLILEAGRDAVVFAATMLGHDEPRDVTATALLDGVDSPAGLARVAGAVALGQAESRMYWSPASEQCRDYLGLLTGSGWTPDDWTAAALAAAPADHGPDDEDGPLGDGDDAVDEDADLAG</sequence>
<gene>
    <name evidence="4" type="ORF">GH723_02685</name>
</gene>
<evidence type="ECO:0000313" key="5">
    <source>
        <dbReference type="Proteomes" id="UP000334019"/>
    </source>
</evidence>
<dbReference type="PANTHER" id="PTHR33375:SF1">
    <property type="entry name" value="CHROMOSOME-PARTITIONING PROTEIN PARB-RELATED"/>
    <property type="match status" value="1"/>
</dbReference>
<proteinExistence type="inferred from homology"/>
<evidence type="ECO:0000313" key="4">
    <source>
        <dbReference type="EMBL" id="QGG94095.1"/>
    </source>
</evidence>
<dbReference type="Pfam" id="PF02195">
    <property type="entry name" value="ParB_N"/>
    <property type="match status" value="1"/>
</dbReference>